<accession>A0A5C7I8V3</accession>
<proteinExistence type="inferred from homology"/>
<dbReference type="GO" id="GO:0016020">
    <property type="term" value="C:membrane"/>
    <property type="evidence" value="ECO:0007669"/>
    <property type="project" value="UniProtKB-SubCell"/>
</dbReference>
<dbReference type="InterPro" id="IPR036259">
    <property type="entry name" value="MFS_trans_sf"/>
</dbReference>
<feature type="transmembrane region" description="Helical" evidence="7">
    <location>
        <begin position="36"/>
        <end position="61"/>
    </location>
</feature>
<evidence type="ECO:0000256" key="4">
    <source>
        <dbReference type="ARBA" id="ARBA00022692"/>
    </source>
</evidence>
<dbReference type="Pfam" id="PF00083">
    <property type="entry name" value="Sugar_tr"/>
    <property type="match status" value="1"/>
</dbReference>
<keyword evidence="10" id="KW-1185">Reference proteome</keyword>
<keyword evidence="3" id="KW-0813">Transport</keyword>
<comment type="caution">
    <text evidence="9">The sequence shown here is derived from an EMBL/GenBank/DDBJ whole genome shotgun (WGS) entry which is preliminary data.</text>
</comment>
<dbReference type="EMBL" id="VAHF01000003">
    <property type="protein sequence ID" value="TXG65655.1"/>
    <property type="molecule type" value="Genomic_DNA"/>
</dbReference>
<keyword evidence="4 7" id="KW-0812">Transmembrane</keyword>
<organism evidence="9 10">
    <name type="scientific">Acer yangbiense</name>
    <dbReference type="NCBI Taxonomy" id="1000413"/>
    <lineage>
        <taxon>Eukaryota</taxon>
        <taxon>Viridiplantae</taxon>
        <taxon>Streptophyta</taxon>
        <taxon>Embryophyta</taxon>
        <taxon>Tracheophyta</taxon>
        <taxon>Spermatophyta</taxon>
        <taxon>Magnoliopsida</taxon>
        <taxon>eudicotyledons</taxon>
        <taxon>Gunneridae</taxon>
        <taxon>Pentapetalae</taxon>
        <taxon>rosids</taxon>
        <taxon>malvids</taxon>
        <taxon>Sapindales</taxon>
        <taxon>Sapindaceae</taxon>
        <taxon>Hippocastanoideae</taxon>
        <taxon>Acereae</taxon>
        <taxon>Acer</taxon>
    </lineage>
</organism>
<dbReference type="AlphaFoldDB" id="A0A5C7I8V3"/>
<evidence type="ECO:0000259" key="8">
    <source>
        <dbReference type="PROSITE" id="PS50850"/>
    </source>
</evidence>
<keyword evidence="5 7" id="KW-1133">Transmembrane helix</keyword>
<evidence type="ECO:0000256" key="1">
    <source>
        <dbReference type="ARBA" id="ARBA00004141"/>
    </source>
</evidence>
<protein>
    <recommendedName>
        <fullName evidence="8">Major facilitator superfamily (MFS) profile domain-containing protein</fullName>
    </recommendedName>
</protein>
<dbReference type="InterPro" id="IPR020846">
    <property type="entry name" value="MFS_dom"/>
</dbReference>
<dbReference type="GO" id="GO:0022857">
    <property type="term" value="F:transmembrane transporter activity"/>
    <property type="evidence" value="ECO:0007669"/>
    <property type="project" value="InterPro"/>
</dbReference>
<dbReference type="OrthoDB" id="1732494at2759"/>
<dbReference type="Proteomes" id="UP000323000">
    <property type="component" value="Chromosome 3"/>
</dbReference>
<dbReference type="InterPro" id="IPR050549">
    <property type="entry name" value="MFS_Trehalose_Transporter"/>
</dbReference>
<feature type="transmembrane region" description="Helical" evidence="7">
    <location>
        <begin position="12"/>
        <end position="30"/>
    </location>
</feature>
<reference evidence="10" key="1">
    <citation type="journal article" date="2019" name="Gigascience">
        <title>De novo genome assembly of the endangered Acer yangbiense, a plant species with extremely small populations endemic to Yunnan Province, China.</title>
        <authorList>
            <person name="Yang J."/>
            <person name="Wariss H.M."/>
            <person name="Tao L."/>
            <person name="Zhang R."/>
            <person name="Yun Q."/>
            <person name="Hollingsworth P."/>
            <person name="Dao Z."/>
            <person name="Luo G."/>
            <person name="Guo H."/>
            <person name="Ma Y."/>
            <person name="Sun W."/>
        </authorList>
    </citation>
    <scope>NUCLEOTIDE SEQUENCE [LARGE SCALE GENOMIC DNA]</scope>
    <source>
        <strain evidence="10">cv. Malutang</strain>
    </source>
</reference>
<comment type="subcellular location">
    <subcellularLocation>
        <location evidence="1">Membrane</location>
        <topology evidence="1">Multi-pass membrane protein</topology>
    </subcellularLocation>
</comment>
<gene>
    <name evidence="9" type="ORF">EZV62_006930</name>
</gene>
<feature type="transmembrane region" description="Helical" evidence="7">
    <location>
        <begin position="213"/>
        <end position="236"/>
    </location>
</feature>
<feature type="domain" description="Major facilitator superfamily (MFS) profile" evidence="8">
    <location>
        <begin position="1"/>
        <end position="279"/>
    </location>
</feature>
<feature type="transmembrane region" description="Helical" evidence="7">
    <location>
        <begin position="178"/>
        <end position="201"/>
    </location>
</feature>
<dbReference type="PROSITE" id="PS51257">
    <property type="entry name" value="PROKAR_LIPOPROTEIN"/>
    <property type="match status" value="1"/>
</dbReference>
<evidence type="ECO:0000256" key="5">
    <source>
        <dbReference type="ARBA" id="ARBA00022989"/>
    </source>
</evidence>
<evidence type="ECO:0000256" key="6">
    <source>
        <dbReference type="ARBA" id="ARBA00023136"/>
    </source>
</evidence>
<dbReference type="PROSITE" id="PS50850">
    <property type="entry name" value="MFS"/>
    <property type="match status" value="1"/>
</dbReference>
<dbReference type="PANTHER" id="PTHR48021:SF93">
    <property type="entry name" value="SUGAR TRANSPORTER ERD6-LIKE 1-RELATED"/>
    <property type="match status" value="1"/>
</dbReference>
<dbReference type="PRINTS" id="PR00171">
    <property type="entry name" value="SUGRTRNSPORT"/>
</dbReference>
<dbReference type="SUPFAM" id="SSF103473">
    <property type="entry name" value="MFS general substrate transporter"/>
    <property type="match status" value="1"/>
</dbReference>
<evidence type="ECO:0000256" key="3">
    <source>
        <dbReference type="ARBA" id="ARBA00022597"/>
    </source>
</evidence>
<dbReference type="Gene3D" id="1.20.1250.20">
    <property type="entry name" value="MFS general substrate transporter like domains"/>
    <property type="match status" value="2"/>
</dbReference>
<name>A0A5C7I8V3_9ROSI</name>
<evidence type="ECO:0000313" key="10">
    <source>
        <dbReference type="Proteomes" id="UP000323000"/>
    </source>
</evidence>
<evidence type="ECO:0000313" key="9">
    <source>
        <dbReference type="EMBL" id="TXG65655.1"/>
    </source>
</evidence>
<comment type="similarity">
    <text evidence="2">Belongs to the major facilitator superfamily. Sugar transporter (TC 2.A.1.1) family.</text>
</comment>
<evidence type="ECO:0000256" key="2">
    <source>
        <dbReference type="ARBA" id="ARBA00010992"/>
    </source>
</evidence>
<dbReference type="PANTHER" id="PTHR48021">
    <property type="match status" value="1"/>
</dbReference>
<dbReference type="InterPro" id="IPR003663">
    <property type="entry name" value="Sugar/inositol_transpt"/>
</dbReference>
<sequence length="279" mass="30993">MCSCTNKISWSVQLMSACGCSLIYVLGNVIPWRSLALLGNILLLASSIVPCLVHFFGLFFIPESPRWLVKIGRHKEVYATLQRLRGKNVDISHEAANIKVKFKFYLIETEFLMYLKTVGVGLMSLQQLGGVNSITYYASSIFQEVNFSRKVGTISLAIIQIPTVVASVILTDKSGRRPLLMVSATGMCLSGFIIGLSFWLQNLQQWKEISSNLVYIGILVYILTHLIGMGPLPTVLMSEIFPINVKGSAGSLLIFVNNISEWIVTYSFNFMMEWSAAGT</sequence>
<keyword evidence="6 7" id="KW-0472">Membrane</keyword>
<dbReference type="InterPro" id="IPR005828">
    <property type="entry name" value="MFS_sugar_transport-like"/>
</dbReference>
<evidence type="ECO:0000256" key="7">
    <source>
        <dbReference type="SAM" id="Phobius"/>
    </source>
</evidence>
<keyword evidence="3" id="KW-0762">Sugar transport</keyword>